<keyword evidence="2" id="KW-1185">Reference proteome</keyword>
<dbReference type="PaxDb" id="29760-VIT_15s0021g01190.t01"/>
<dbReference type="InParanoid" id="F6GVC4"/>
<reference evidence="2" key="1">
    <citation type="journal article" date="2007" name="Nature">
        <title>The grapevine genome sequence suggests ancestral hexaploidization in major angiosperm phyla.</title>
        <authorList>
            <consortium name="The French-Italian Public Consortium for Grapevine Genome Characterization."/>
            <person name="Jaillon O."/>
            <person name="Aury J.-M."/>
            <person name="Noel B."/>
            <person name="Policriti A."/>
            <person name="Clepet C."/>
            <person name="Casagrande A."/>
            <person name="Choisne N."/>
            <person name="Aubourg S."/>
            <person name="Vitulo N."/>
            <person name="Jubin C."/>
            <person name="Vezzi A."/>
            <person name="Legeai F."/>
            <person name="Hugueney P."/>
            <person name="Dasilva C."/>
            <person name="Horner D."/>
            <person name="Mica E."/>
            <person name="Jublot D."/>
            <person name="Poulain J."/>
            <person name="Bruyere C."/>
            <person name="Billault A."/>
            <person name="Segurens B."/>
            <person name="Gouyvenoux M."/>
            <person name="Ugarte E."/>
            <person name="Cattonaro F."/>
            <person name="Anthouard V."/>
            <person name="Vico V."/>
            <person name="Del Fabbro C."/>
            <person name="Alaux M."/>
            <person name="Di Gaspero G."/>
            <person name="Dumas V."/>
            <person name="Felice N."/>
            <person name="Paillard S."/>
            <person name="Juman I."/>
            <person name="Moroldo M."/>
            <person name="Scalabrin S."/>
            <person name="Canaguier A."/>
            <person name="Le Clainche I."/>
            <person name="Malacrida G."/>
            <person name="Durand E."/>
            <person name="Pesole G."/>
            <person name="Laucou V."/>
            <person name="Chatelet P."/>
            <person name="Merdinoglu D."/>
            <person name="Delledonne M."/>
            <person name="Pezzotti M."/>
            <person name="Lecharny A."/>
            <person name="Scarpelli C."/>
            <person name="Artiguenave F."/>
            <person name="Pe M.E."/>
            <person name="Valle G."/>
            <person name="Morgante M."/>
            <person name="Caboche M."/>
            <person name="Adam-Blondon A.-F."/>
            <person name="Weissenbach J."/>
            <person name="Quetier F."/>
            <person name="Wincker P."/>
        </authorList>
    </citation>
    <scope>NUCLEOTIDE SEQUENCE [LARGE SCALE GENOMIC DNA]</scope>
    <source>
        <strain evidence="2">cv. Pinot noir / PN40024</strain>
    </source>
</reference>
<organism evidence="1 2">
    <name type="scientific">Vitis vinifera</name>
    <name type="common">Grape</name>
    <dbReference type="NCBI Taxonomy" id="29760"/>
    <lineage>
        <taxon>Eukaryota</taxon>
        <taxon>Viridiplantae</taxon>
        <taxon>Streptophyta</taxon>
        <taxon>Embryophyta</taxon>
        <taxon>Tracheophyta</taxon>
        <taxon>Spermatophyta</taxon>
        <taxon>Magnoliopsida</taxon>
        <taxon>eudicotyledons</taxon>
        <taxon>Gunneridae</taxon>
        <taxon>Pentapetalae</taxon>
        <taxon>rosids</taxon>
        <taxon>Vitales</taxon>
        <taxon>Vitaceae</taxon>
        <taxon>Viteae</taxon>
        <taxon>Vitis</taxon>
    </lineage>
</organism>
<evidence type="ECO:0000313" key="2">
    <source>
        <dbReference type="Proteomes" id="UP000009183"/>
    </source>
</evidence>
<proteinExistence type="predicted"/>
<accession>F6GVC4</accession>
<dbReference type="AlphaFoldDB" id="F6GVC4"/>
<protein>
    <submittedName>
        <fullName evidence="1">Uncharacterized protein</fullName>
    </submittedName>
</protein>
<gene>
    <name evidence="1" type="ordered locus">VIT_15s0021g01190</name>
</gene>
<name>F6GVC4_VITVI</name>
<evidence type="ECO:0000313" key="1">
    <source>
        <dbReference type="EMBL" id="CCB43907.1"/>
    </source>
</evidence>
<dbReference type="Proteomes" id="UP000009183">
    <property type="component" value="Chromosome 15"/>
</dbReference>
<dbReference type="EMBL" id="FN594952">
    <property type="protein sequence ID" value="CCB43907.1"/>
    <property type="molecule type" value="Genomic_DNA"/>
</dbReference>
<sequence>MKKGSQMAKQEKFLIVLNLSKSEHFHQVRQQATDYHQANSRCRA</sequence>
<dbReference type="HOGENOM" id="CLU_3225665_0_0_1"/>